<proteinExistence type="inferred from homology"/>
<dbReference type="InterPro" id="IPR006311">
    <property type="entry name" value="TAT_signal"/>
</dbReference>
<keyword evidence="8 10" id="KW-0408">Iron</keyword>
<dbReference type="SUPFAM" id="SSF57652">
    <property type="entry name" value="HIPIP (high potential iron protein)"/>
    <property type="match status" value="1"/>
</dbReference>
<keyword evidence="9 10" id="KW-0411">Iron-sulfur</keyword>
<evidence type="ECO:0000256" key="10">
    <source>
        <dbReference type="RuleBase" id="RU000620"/>
    </source>
</evidence>
<dbReference type="InterPro" id="IPR000170">
    <property type="entry name" value="High_potential_FeS_prot"/>
</dbReference>
<dbReference type="EMBL" id="JBHUHX010000007">
    <property type="protein sequence ID" value="MFD2110993.1"/>
    <property type="molecule type" value="Genomic_DNA"/>
</dbReference>
<dbReference type="Proteomes" id="UP001597337">
    <property type="component" value="Unassembled WGS sequence"/>
</dbReference>
<evidence type="ECO:0000256" key="9">
    <source>
        <dbReference type="ARBA" id="ARBA00023014"/>
    </source>
</evidence>
<evidence type="ECO:0000259" key="11">
    <source>
        <dbReference type="PROSITE" id="PS51373"/>
    </source>
</evidence>
<comment type="function">
    <text evidence="1 10">Specific class of high-redox-potential 4Fe-4S ferredoxins. Functions in anaerobic electron transport in most purple and in some other photosynthetic bacteria and in at least one genus (Paracoccus) of halophilic, denitrifying bacteria.</text>
</comment>
<comment type="caution">
    <text evidence="12">The sequence shown here is derived from an EMBL/GenBank/DDBJ whole genome shotgun (WGS) entry which is preliminary data.</text>
</comment>
<evidence type="ECO:0000256" key="7">
    <source>
        <dbReference type="ARBA" id="ARBA00022982"/>
    </source>
</evidence>
<name>A0ABW4Y7R3_9GAMM</name>
<evidence type="ECO:0000256" key="6">
    <source>
        <dbReference type="ARBA" id="ARBA00022723"/>
    </source>
</evidence>
<evidence type="ECO:0000256" key="4">
    <source>
        <dbReference type="ARBA" id="ARBA00022448"/>
    </source>
</evidence>
<keyword evidence="6 10" id="KW-0479">Metal-binding</keyword>
<dbReference type="InterPro" id="IPR036369">
    <property type="entry name" value="HIPIP_sf"/>
</dbReference>
<protein>
    <recommendedName>
        <fullName evidence="3 10">High-potential iron-sulfur protein</fullName>
        <shortName evidence="10">HiPIP</shortName>
    </recommendedName>
</protein>
<evidence type="ECO:0000313" key="12">
    <source>
        <dbReference type="EMBL" id="MFD2110993.1"/>
    </source>
</evidence>
<comment type="subunit">
    <text evidence="2 10">Homodimer.</text>
</comment>
<reference evidence="13" key="1">
    <citation type="journal article" date="2019" name="Int. J. Syst. Evol. Microbiol.">
        <title>The Global Catalogue of Microorganisms (GCM) 10K type strain sequencing project: providing services to taxonomists for standard genome sequencing and annotation.</title>
        <authorList>
            <consortium name="The Broad Institute Genomics Platform"/>
            <consortium name="The Broad Institute Genome Sequencing Center for Infectious Disease"/>
            <person name="Wu L."/>
            <person name="Ma J."/>
        </authorList>
    </citation>
    <scope>NUCLEOTIDE SEQUENCE [LARGE SCALE GENOMIC DNA]</scope>
    <source>
        <strain evidence="13">KACC 12597</strain>
    </source>
</reference>
<accession>A0ABW4Y7R3</accession>
<comment type="similarity">
    <text evidence="10">Belongs to the high-potential iron-sulfur protein (HiPIP) family.</text>
</comment>
<feature type="domain" description="High potential iron-sulfur proteins family profile" evidence="11">
    <location>
        <begin position="38"/>
        <end position="122"/>
    </location>
</feature>
<keyword evidence="4 10" id="KW-0813">Transport</keyword>
<gene>
    <name evidence="12" type="ORF">ACFSJC_03955</name>
</gene>
<evidence type="ECO:0000256" key="1">
    <source>
        <dbReference type="ARBA" id="ARBA00002137"/>
    </source>
</evidence>
<keyword evidence="5 10" id="KW-0004">4Fe-4S</keyword>
<organism evidence="12 13">
    <name type="scientific">Thiorhodococcus fuscus</name>
    <dbReference type="NCBI Taxonomy" id="527200"/>
    <lineage>
        <taxon>Bacteria</taxon>
        <taxon>Pseudomonadati</taxon>
        <taxon>Pseudomonadota</taxon>
        <taxon>Gammaproteobacteria</taxon>
        <taxon>Chromatiales</taxon>
        <taxon>Chromatiaceae</taxon>
        <taxon>Thiorhodococcus</taxon>
    </lineage>
</organism>
<keyword evidence="7 10" id="KW-0249">Electron transport</keyword>
<evidence type="ECO:0000256" key="8">
    <source>
        <dbReference type="ARBA" id="ARBA00023004"/>
    </source>
</evidence>
<dbReference type="Pfam" id="PF01355">
    <property type="entry name" value="HIPIP"/>
    <property type="match status" value="1"/>
</dbReference>
<evidence type="ECO:0000256" key="3">
    <source>
        <dbReference type="ARBA" id="ARBA00015799"/>
    </source>
</evidence>
<dbReference type="PROSITE" id="PS51373">
    <property type="entry name" value="HIPIP"/>
    <property type="match status" value="1"/>
</dbReference>
<keyword evidence="13" id="KW-1185">Reference proteome</keyword>
<dbReference type="PROSITE" id="PS51318">
    <property type="entry name" value="TAT"/>
    <property type="match status" value="1"/>
</dbReference>
<dbReference type="RefSeq" id="WP_386023533.1">
    <property type="nucleotide sequence ID" value="NZ_JBHUHX010000007.1"/>
</dbReference>
<evidence type="ECO:0000313" key="13">
    <source>
        <dbReference type="Proteomes" id="UP001597337"/>
    </source>
</evidence>
<dbReference type="Gene3D" id="4.10.490.10">
    <property type="entry name" value="High potential iron-sulphur protein"/>
    <property type="match status" value="1"/>
</dbReference>
<evidence type="ECO:0000256" key="2">
    <source>
        <dbReference type="ARBA" id="ARBA00011738"/>
    </source>
</evidence>
<evidence type="ECO:0000256" key="5">
    <source>
        <dbReference type="ARBA" id="ARBA00022485"/>
    </source>
</evidence>
<sequence>MSDKPICKSRRDAVKVMLGTAAAIPMINLVGVGTARAQAPANAVTPDDPTAAALKYHENAAESDRLAAARPGLPPAEQHCGNCQFMLPDAEGATDTWKGCQLFPGKLINLNGWCASWTLRAG</sequence>